<dbReference type="EMBL" id="ML978724">
    <property type="protein sequence ID" value="KAF2086552.1"/>
    <property type="molecule type" value="Genomic_DNA"/>
</dbReference>
<feature type="coiled-coil region" evidence="1">
    <location>
        <begin position="774"/>
        <end position="801"/>
    </location>
</feature>
<feature type="region of interest" description="Disordered" evidence="2">
    <location>
        <begin position="838"/>
        <end position="862"/>
    </location>
</feature>
<feature type="compositionally biased region" description="Basic and acidic residues" evidence="2">
    <location>
        <begin position="359"/>
        <end position="368"/>
    </location>
</feature>
<evidence type="ECO:0000313" key="4">
    <source>
        <dbReference type="Proteomes" id="UP000799776"/>
    </source>
</evidence>
<feature type="compositionally biased region" description="Basic and acidic residues" evidence="2">
    <location>
        <begin position="1"/>
        <end position="14"/>
    </location>
</feature>
<reference evidence="3" key="1">
    <citation type="journal article" date="2020" name="Stud. Mycol.">
        <title>101 Dothideomycetes genomes: a test case for predicting lifestyles and emergence of pathogens.</title>
        <authorList>
            <person name="Haridas S."/>
            <person name="Albert R."/>
            <person name="Binder M."/>
            <person name="Bloem J."/>
            <person name="Labutti K."/>
            <person name="Salamov A."/>
            <person name="Andreopoulos B."/>
            <person name="Baker S."/>
            <person name="Barry K."/>
            <person name="Bills G."/>
            <person name="Bluhm B."/>
            <person name="Cannon C."/>
            <person name="Castanera R."/>
            <person name="Culley D."/>
            <person name="Daum C."/>
            <person name="Ezra D."/>
            <person name="Gonzalez J."/>
            <person name="Henrissat B."/>
            <person name="Kuo A."/>
            <person name="Liang C."/>
            <person name="Lipzen A."/>
            <person name="Lutzoni F."/>
            <person name="Magnuson J."/>
            <person name="Mondo S."/>
            <person name="Nolan M."/>
            <person name="Ohm R."/>
            <person name="Pangilinan J."/>
            <person name="Park H.-J."/>
            <person name="Ramirez L."/>
            <person name="Alfaro M."/>
            <person name="Sun H."/>
            <person name="Tritt A."/>
            <person name="Yoshinaga Y."/>
            <person name="Zwiers L.-H."/>
            <person name="Turgeon B."/>
            <person name="Goodwin S."/>
            <person name="Spatafora J."/>
            <person name="Crous P."/>
            <person name="Grigoriev I."/>
        </authorList>
    </citation>
    <scope>NUCLEOTIDE SEQUENCE</scope>
    <source>
        <strain evidence="3">CBS 121410</strain>
    </source>
</reference>
<feature type="region of interest" description="Disordered" evidence="2">
    <location>
        <begin position="288"/>
        <end position="381"/>
    </location>
</feature>
<feature type="compositionally biased region" description="Low complexity" evidence="2">
    <location>
        <begin position="543"/>
        <end position="555"/>
    </location>
</feature>
<feature type="compositionally biased region" description="Basic and acidic residues" evidence="2">
    <location>
        <begin position="22"/>
        <end position="42"/>
    </location>
</feature>
<feature type="compositionally biased region" description="Low complexity" evidence="2">
    <location>
        <begin position="332"/>
        <end position="344"/>
    </location>
</feature>
<evidence type="ECO:0000256" key="1">
    <source>
        <dbReference type="SAM" id="Coils"/>
    </source>
</evidence>
<gene>
    <name evidence="3" type="ORF">K490DRAFT_66745</name>
</gene>
<dbReference type="AlphaFoldDB" id="A0A9P4LW06"/>
<dbReference type="Gene3D" id="1.20.5.1230">
    <property type="entry name" value="Apolipoprotein A-I"/>
    <property type="match status" value="1"/>
</dbReference>
<proteinExistence type="predicted"/>
<feature type="compositionally biased region" description="Basic and acidic residues" evidence="2">
    <location>
        <begin position="573"/>
        <end position="595"/>
    </location>
</feature>
<dbReference type="OrthoDB" id="3930784at2759"/>
<feature type="compositionally biased region" description="Polar residues" evidence="2">
    <location>
        <begin position="562"/>
        <end position="572"/>
    </location>
</feature>
<sequence>MEEDDRGKEHKEAPTKNMLRLWQREDITGAEKDIKGESRSTEARSIPSSGRHPPSTAPSKGSADPKAQKRDEEVSDTPMTRISDFIVQANEGHPPNQEKPAVLKLVPEEDDVAEPTNRAIIEHQNEKRLFKMMSNNQKASPYTRAFGEGSDDDSPPLATRVHYEKQSATNETRSAKSQKANSAKSPMKKLFGIAFSGFHRTSSTEPPTPGVPSSIPPKAQKVLGTTSTSRKKRRASKSKKKEKYDSGSTVSIPPDFVSPTPADIANMPAIDLEKWRLLQDYQPGEEYAHRAVDFDSDSLDMPKPKTPRAPAEQTVRPRDLTDVDYAHHPYEATPTHSPAPSVAPSVPPKDTPLPRRSKTLGDKPEKPTGFEGVGGSNNKSIHQLSQARVRLGNEKKGRLVDKVPRPDSMQAVVYGVSQEYGSPLDRHIQTQDGPMMGGLEDKLPATTFHAPPAEFYTPSVYSRPFMSPRPASTFSPEQNLPHWQSAYNNNVTGLTALNPPQRVSSLYSPHRYPANGAAAGDRLNPFVTPVKQVDRGYDLYNDSPSVASSSPNTSTKTGAAAHSTSMSQSHNAQQDKKNTMREPHQRSGQQDHSEESPPVNDGSRGSVTELENATPGVQQDIPSGGLGITPFLNQQIAEAAAHSQMGSAFPYQSALPSPLHNPMGPPPHPRLGPVGPVLPLAELLTHFHVVHHHLDDIAGGLRDEMLKHRNELKLDADANNDDLQKVINENFGDVRSNLNAIEHEWRRSAGEVEALKSELDKFIKTVSKQLMDPMKELVKQNKELSKQVQALAEHVNKLEKKSDEGSRAAAVVAAATQASTSALDNSGHSIMPMMSAAMQRSDNDEDHGQGRGQQGGRVPGYNWGAYDASRDMSRRMAPQGSRPDNRQTHYGGMNAYYGAGDPSQQQAYADHNYFPTGNGYGYMQH</sequence>
<evidence type="ECO:0000256" key="2">
    <source>
        <dbReference type="SAM" id="MobiDB-lite"/>
    </source>
</evidence>
<organism evidence="3 4">
    <name type="scientific">Saccharata proteae CBS 121410</name>
    <dbReference type="NCBI Taxonomy" id="1314787"/>
    <lineage>
        <taxon>Eukaryota</taxon>
        <taxon>Fungi</taxon>
        <taxon>Dikarya</taxon>
        <taxon>Ascomycota</taxon>
        <taxon>Pezizomycotina</taxon>
        <taxon>Dothideomycetes</taxon>
        <taxon>Dothideomycetes incertae sedis</taxon>
        <taxon>Botryosphaeriales</taxon>
        <taxon>Saccharataceae</taxon>
        <taxon>Saccharata</taxon>
    </lineage>
</organism>
<accession>A0A9P4LW06</accession>
<dbReference type="Proteomes" id="UP000799776">
    <property type="component" value="Unassembled WGS sequence"/>
</dbReference>
<keyword evidence="4" id="KW-1185">Reference proteome</keyword>
<protein>
    <submittedName>
        <fullName evidence="3">Uncharacterized protein</fullName>
    </submittedName>
</protein>
<feature type="region of interest" description="Disordered" evidence="2">
    <location>
        <begin position="140"/>
        <end position="261"/>
    </location>
</feature>
<feature type="compositionally biased region" description="Basic residues" evidence="2">
    <location>
        <begin position="229"/>
        <end position="241"/>
    </location>
</feature>
<feature type="region of interest" description="Disordered" evidence="2">
    <location>
        <begin position="538"/>
        <end position="609"/>
    </location>
</feature>
<feature type="region of interest" description="Disordered" evidence="2">
    <location>
        <begin position="1"/>
        <end position="112"/>
    </location>
</feature>
<feature type="compositionally biased region" description="Basic and acidic residues" evidence="2">
    <location>
        <begin position="315"/>
        <end position="330"/>
    </location>
</feature>
<evidence type="ECO:0000313" key="3">
    <source>
        <dbReference type="EMBL" id="KAF2086552.1"/>
    </source>
</evidence>
<name>A0A9P4LW06_9PEZI</name>
<comment type="caution">
    <text evidence="3">The sequence shown here is derived from an EMBL/GenBank/DDBJ whole genome shotgun (WGS) entry which is preliminary data.</text>
</comment>
<keyword evidence="1" id="KW-0175">Coiled coil</keyword>
<feature type="compositionally biased region" description="Low complexity" evidence="2">
    <location>
        <begin position="175"/>
        <end position="185"/>
    </location>
</feature>